<dbReference type="GO" id="GO:0006284">
    <property type="term" value="P:base-excision repair"/>
    <property type="evidence" value="ECO:0007669"/>
    <property type="project" value="UniProtKB-UniRule"/>
</dbReference>
<dbReference type="GO" id="GO:0051539">
    <property type="term" value="F:4 iron, 4 sulfur cluster binding"/>
    <property type="evidence" value="ECO:0007669"/>
    <property type="project" value="UniProtKB-UniRule"/>
</dbReference>
<dbReference type="GO" id="GO:0000701">
    <property type="term" value="F:purine-specific mismatch base pair DNA N-glycosylase activity"/>
    <property type="evidence" value="ECO:0007669"/>
    <property type="project" value="UniProtKB-EC"/>
</dbReference>
<comment type="catalytic activity">
    <reaction evidence="1 14">
        <text>Hydrolyzes free adenine bases from 7,8-dihydro-8-oxoguanine:adenine mismatched double-stranded DNA, leaving an apurinic site.</text>
        <dbReference type="EC" id="3.2.2.31"/>
    </reaction>
</comment>
<dbReference type="InterPro" id="IPR029119">
    <property type="entry name" value="MutY_C"/>
</dbReference>
<sequence>MHPHDTFSQHLLAWFEQAGRKNLAWQQNPTAYRVWVSEIMLQQTQVTTVIPYYERFMQRFPTIHDLANAPLDEVLHHWTGLGYYARARHLHKTAQTLCEHYQGEFPNTLEAMQALSGIGRSTAGAILALSQGQRQTILDGNVKRVLCRYHAIPNPPTDSQTIAQLWQLAEQHTPNIQVANYTQAIMDLGATVCTRTKPACQTCPVQADCLAYQQGNPTAYPVRKPSKTLPTKNTIFLIIQRPDGCVLLQQRPQTGIWGGLWAFPECTQLKEVETWMKTQLQLDNYQIKQGTNLKHTFTHFHLEITPLYLLINQTPPTISLLHTCWYDLYNPPTIGLATPVVKFLKQLAKTTGALLL</sequence>
<evidence type="ECO:0000256" key="13">
    <source>
        <dbReference type="ARBA" id="ARBA00023295"/>
    </source>
</evidence>
<evidence type="ECO:0000256" key="14">
    <source>
        <dbReference type="RuleBase" id="RU365096"/>
    </source>
</evidence>
<dbReference type="InterPro" id="IPR003265">
    <property type="entry name" value="HhH-GPD_domain"/>
</dbReference>
<evidence type="ECO:0000256" key="1">
    <source>
        <dbReference type="ARBA" id="ARBA00000843"/>
    </source>
</evidence>
<dbReference type="STRING" id="395493.BegalDRAFT_1560"/>
<protein>
    <recommendedName>
        <fullName evidence="5 14">Adenine DNA glycosylase</fullName>
        <ecNumber evidence="4 14">3.2.2.31</ecNumber>
    </recommendedName>
</protein>
<comment type="function">
    <text evidence="2">Adenine glycosylase active on G-A mispairs. MutY also corrects error-prone DNA synthesis past GO lesions which are due to the oxidatively damaged form of guanine: 7,8-dihydro-8-oxoguanine (8-oxo-dGTP).</text>
</comment>
<dbReference type="SUPFAM" id="SSF48150">
    <property type="entry name" value="DNA-glycosylase"/>
    <property type="match status" value="1"/>
</dbReference>
<evidence type="ECO:0000256" key="6">
    <source>
        <dbReference type="ARBA" id="ARBA00022485"/>
    </source>
</evidence>
<evidence type="ECO:0000313" key="17">
    <source>
        <dbReference type="Proteomes" id="UP000005744"/>
    </source>
</evidence>
<dbReference type="InterPro" id="IPR003651">
    <property type="entry name" value="Endonuclease3_FeS-loop_motif"/>
</dbReference>
<organism evidence="16 17">
    <name type="scientific">Beggiatoa alba B18LD</name>
    <dbReference type="NCBI Taxonomy" id="395493"/>
    <lineage>
        <taxon>Bacteria</taxon>
        <taxon>Pseudomonadati</taxon>
        <taxon>Pseudomonadota</taxon>
        <taxon>Gammaproteobacteria</taxon>
        <taxon>Thiotrichales</taxon>
        <taxon>Thiotrichaceae</taxon>
        <taxon>Beggiatoa</taxon>
    </lineage>
</organism>
<dbReference type="GO" id="GO:0006298">
    <property type="term" value="P:mismatch repair"/>
    <property type="evidence" value="ECO:0007669"/>
    <property type="project" value="TreeGrafter"/>
</dbReference>
<dbReference type="SMART" id="SM00525">
    <property type="entry name" value="FES"/>
    <property type="match status" value="1"/>
</dbReference>
<dbReference type="RefSeq" id="WP_002685390.1">
    <property type="nucleotide sequence ID" value="NZ_JH600070.1"/>
</dbReference>
<dbReference type="GO" id="GO:0034039">
    <property type="term" value="F:8-oxo-7,8-dihydroguanine DNA N-glycosylase activity"/>
    <property type="evidence" value="ECO:0007669"/>
    <property type="project" value="TreeGrafter"/>
</dbReference>
<evidence type="ECO:0000256" key="4">
    <source>
        <dbReference type="ARBA" id="ARBA00012045"/>
    </source>
</evidence>
<dbReference type="InterPro" id="IPR011257">
    <property type="entry name" value="DNA_glycosylase"/>
</dbReference>
<dbReference type="Gene3D" id="1.10.1670.10">
    <property type="entry name" value="Helix-hairpin-Helix base-excision DNA repair enzymes (C-terminal)"/>
    <property type="match status" value="1"/>
</dbReference>
<keyword evidence="12" id="KW-0234">DNA repair</keyword>
<dbReference type="NCBIfam" id="NF008132">
    <property type="entry name" value="PRK10880.1"/>
    <property type="match status" value="1"/>
</dbReference>
<dbReference type="AlphaFoldDB" id="I3CFP8"/>
<dbReference type="PROSITE" id="PS00764">
    <property type="entry name" value="ENDONUCLEASE_III_1"/>
    <property type="match status" value="1"/>
</dbReference>
<evidence type="ECO:0000256" key="8">
    <source>
        <dbReference type="ARBA" id="ARBA00022763"/>
    </source>
</evidence>
<evidence type="ECO:0000256" key="10">
    <source>
        <dbReference type="ARBA" id="ARBA00023004"/>
    </source>
</evidence>
<keyword evidence="11" id="KW-0411">Iron-sulfur</keyword>
<dbReference type="InterPro" id="IPR023170">
    <property type="entry name" value="HhH_base_excis_C"/>
</dbReference>
<evidence type="ECO:0000256" key="12">
    <source>
        <dbReference type="ARBA" id="ARBA00023204"/>
    </source>
</evidence>
<dbReference type="SMART" id="SM00478">
    <property type="entry name" value="ENDO3c"/>
    <property type="match status" value="1"/>
</dbReference>
<comment type="similarity">
    <text evidence="3 14">Belongs to the Nth/MutY family.</text>
</comment>
<dbReference type="PANTHER" id="PTHR42944">
    <property type="entry name" value="ADENINE DNA GLYCOSYLASE"/>
    <property type="match status" value="1"/>
</dbReference>
<keyword evidence="10 14" id="KW-0408">Iron</keyword>
<dbReference type="GO" id="GO:0035485">
    <property type="term" value="F:adenine/guanine mispair binding"/>
    <property type="evidence" value="ECO:0007669"/>
    <property type="project" value="TreeGrafter"/>
</dbReference>
<dbReference type="eggNOG" id="COG1194">
    <property type="taxonomic scope" value="Bacteria"/>
</dbReference>
<keyword evidence="6" id="KW-0004">4Fe-4S</keyword>
<dbReference type="Pfam" id="PF00730">
    <property type="entry name" value="HhH-GPD"/>
    <property type="match status" value="1"/>
</dbReference>
<evidence type="ECO:0000256" key="9">
    <source>
        <dbReference type="ARBA" id="ARBA00022801"/>
    </source>
</evidence>
<comment type="cofactor">
    <cofactor evidence="14">
        <name>[4Fe-4S] cluster</name>
        <dbReference type="ChEBI" id="CHEBI:49883"/>
    </cofactor>
    <text evidence="14">Binds 1 [4Fe-4S] cluster.</text>
</comment>
<keyword evidence="13 14" id="KW-0326">Glycosidase</keyword>
<dbReference type="OrthoDB" id="9802365at2"/>
<keyword evidence="8 14" id="KW-0227">DNA damage</keyword>
<dbReference type="GO" id="GO:0046872">
    <property type="term" value="F:metal ion binding"/>
    <property type="evidence" value="ECO:0007669"/>
    <property type="project" value="UniProtKB-UniRule"/>
</dbReference>
<evidence type="ECO:0000259" key="15">
    <source>
        <dbReference type="SMART" id="SM00478"/>
    </source>
</evidence>
<keyword evidence="9" id="KW-0378">Hydrolase</keyword>
<dbReference type="Proteomes" id="UP000005744">
    <property type="component" value="Unassembled WGS sequence"/>
</dbReference>
<dbReference type="NCBIfam" id="TIGR01084">
    <property type="entry name" value="mutY"/>
    <property type="match status" value="1"/>
</dbReference>
<dbReference type="FunFam" id="1.10.340.30:FF:000002">
    <property type="entry name" value="Adenine DNA glycosylase"/>
    <property type="match status" value="1"/>
</dbReference>
<dbReference type="Gene3D" id="3.90.79.10">
    <property type="entry name" value="Nucleoside Triphosphate Pyrophosphohydrolase"/>
    <property type="match status" value="1"/>
</dbReference>
<name>I3CFP8_9GAMM</name>
<dbReference type="CDD" id="cd03431">
    <property type="entry name" value="NUDIX_DNA_Glycosylase_C-MutY"/>
    <property type="match status" value="1"/>
</dbReference>
<evidence type="ECO:0000256" key="3">
    <source>
        <dbReference type="ARBA" id="ARBA00008343"/>
    </source>
</evidence>
<dbReference type="PANTHER" id="PTHR42944:SF1">
    <property type="entry name" value="ADENINE DNA GLYCOSYLASE"/>
    <property type="match status" value="1"/>
</dbReference>
<keyword evidence="17" id="KW-1185">Reference proteome</keyword>
<dbReference type="Gene3D" id="1.10.340.30">
    <property type="entry name" value="Hypothetical protein, domain 2"/>
    <property type="match status" value="1"/>
</dbReference>
<evidence type="ECO:0000256" key="5">
    <source>
        <dbReference type="ARBA" id="ARBA00022023"/>
    </source>
</evidence>
<dbReference type="InterPro" id="IPR044298">
    <property type="entry name" value="MIG/MutY"/>
</dbReference>
<evidence type="ECO:0000256" key="7">
    <source>
        <dbReference type="ARBA" id="ARBA00022723"/>
    </source>
</evidence>
<evidence type="ECO:0000256" key="11">
    <source>
        <dbReference type="ARBA" id="ARBA00023014"/>
    </source>
</evidence>
<dbReference type="EMBL" id="JH600070">
    <property type="protein sequence ID" value="EIJ42441.1"/>
    <property type="molecule type" value="Genomic_DNA"/>
</dbReference>
<dbReference type="EC" id="3.2.2.31" evidence="4 14"/>
<proteinExistence type="inferred from homology"/>
<dbReference type="GO" id="GO:0032357">
    <property type="term" value="F:oxidized purine DNA binding"/>
    <property type="evidence" value="ECO:0007669"/>
    <property type="project" value="TreeGrafter"/>
</dbReference>
<dbReference type="Pfam" id="PF00633">
    <property type="entry name" value="HHH"/>
    <property type="match status" value="1"/>
</dbReference>
<dbReference type="InterPro" id="IPR004035">
    <property type="entry name" value="Endouclease-III_FeS-bd_BS"/>
</dbReference>
<feature type="domain" description="HhH-GPD" evidence="15">
    <location>
        <begin position="40"/>
        <end position="191"/>
    </location>
</feature>
<dbReference type="InterPro" id="IPR000445">
    <property type="entry name" value="HhH_motif"/>
</dbReference>
<evidence type="ECO:0000256" key="2">
    <source>
        <dbReference type="ARBA" id="ARBA00002933"/>
    </source>
</evidence>
<accession>I3CFP8</accession>
<dbReference type="CDD" id="cd00056">
    <property type="entry name" value="ENDO3c"/>
    <property type="match status" value="1"/>
</dbReference>
<dbReference type="InterPro" id="IPR015797">
    <property type="entry name" value="NUDIX_hydrolase-like_dom_sf"/>
</dbReference>
<evidence type="ECO:0000313" key="16">
    <source>
        <dbReference type="EMBL" id="EIJ42441.1"/>
    </source>
</evidence>
<dbReference type="InterPro" id="IPR005760">
    <property type="entry name" value="A/G_AdeGlyc_MutY"/>
</dbReference>
<reference evidence="16 17" key="1">
    <citation type="submission" date="2011-11" db="EMBL/GenBank/DDBJ databases">
        <title>Improved High-Quality Draft sequence of Beggiatoa alba B18lD.</title>
        <authorList>
            <consortium name="US DOE Joint Genome Institute"/>
            <person name="Lucas S."/>
            <person name="Han J."/>
            <person name="Lapidus A."/>
            <person name="Cheng J.-F."/>
            <person name="Goodwin L."/>
            <person name="Pitluck S."/>
            <person name="Peters L."/>
            <person name="Mikhailova N."/>
            <person name="Held B."/>
            <person name="Detter J.C."/>
            <person name="Han C."/>
            <person name="Tapia R."/>
            <person name="Land M."/>
            <person name="Hauser L."/>
            <person name="Kyrpides N."/>
            <person name="Ivanova N."/>
            <person name="Pagani I."/>
            <person name="Samuel K."/>
            <person name="Teske A."/>
            <person name="Mueller J."/>
            <person name="Woyke T."/>
        </authorList>
    </citation>
    <scope>NUCLEOTIDE SEQUENCE [LARGE SCALE GENOMIC DNA]</scope>
    <source>
        <strain evidence="16 17">B18LD</strain>
    </source>
</reference>
<gene>
    <name evidence="16" type="ORF">BegalDRAFT_1560</name>
</gene>
<dbReference type="SUPFAM" id="SSF55811">
    <property type="entry name" value="Nudix"/>
    <property type="match status" value="1"/>
</dbReference>
<keyword evidence="7" id="KW-0479">Metal-binding</keyword>
<dbReference type="Pfam" id="PF14815">
    <property type="entry name" value="NUDIX_4"/>
    <property type="match status" value="1"/>
</dbReference>
<dbReference type="HOGENOM" id="CLU_012862_0_2_6"/>